<sequence length="167" mass="17820">MEQSRCFLVGRGQFVPGGAAGAEEFARPRPDVWTGPDIHTYLQGIFTLVAFPSNFGGRCLWRKLGKNEVRTAVPSSDNWTGVGGQNARAGGGIARIWGIHNAVPSLSCPDSSMLWCLCSAEAEHETELIGRPAAAAVSCHTACLAPLMAFEWQLVACDRADAFVASL</sequence>
<evidence type="ECO:0000313" key="2">
    <source>
        <dbReference type="Proteomes" id="UP000186817"/>
    </source>
</evidence>
<protein>
    <submittedName>
        <fullName evidence="1">Uncharacterized protein</fullName>
    </submittedName>
</protein>
<keyword evidence="2" id="KW-1185">Reference proteome</keyword>
<dbReference type="EMBL" id="LSRX01000283">
    <property type="protein sequence ID" value="OLQ01697.1"/>
    <property type="molecule type" value="Genomic_DNA"/>
</dbReference>
<evidence type="ECO:0000313" key="1">
    <source>
        <dbReference type="EMBL" id="OLQ01697.1"/>
    </source>
</evidence>
<dbReference type="AlphaFoldDB" id="A0A1Q9E2P7"/>
<reference evidence="1 2" key="1">
    <citation type="submission" date="2016-02" db="EMBL/GenBank/DDBJ databases">
        <title>Genome analysis of coral dinoflagellate symbionts highlights evolutionary adaptations to a symbiotic lifestyle.</title>
        <authorList>
            <person name="Aranda M."/>
            <person name="Li Y."/>
            <person name="Liew Y.J."/>
            <person name="Baumgarten S."/>
            <person name="Simakov O."/>
            <person name="Wilson M."/>
            <person name="Piel J."/>
            <person name="Ashoor H."/>
            <person name="Bougouffa S."/>
            <person name="Bajic V.B."/>
            <person name="Ryu T."/>
            <person name="Ravasi T."/>
            <person name="Bayer T."/>
            <person name="Micklem G."/>
            <person name="Kim H."/>
            <person name="Bhak J."/>
            <person name="Lajeunesse T.C."/>
            <person name="Voolstra C.R."/>
        </authorList>
    </citation>
    <scope>NUCLEOTIDE SEQUENCE [LARGE SCALE GENOMIC DNA]</scope>
    <source>
        <strain evidence="1 2">CCMP2467</strain>
    </source>
</reference>
<comment type="caution">
    <text evidence="1">The sequence shown here is derived from an EMBL/GenBank/DDBJ whole genome shotgun (WGS) entry which is preliminary data.</text>
</comment>
<accession>A0A1Q9E2P7</accession>
<proteinExistence type="predicted"/>
<dbReference type="Proteomes" id="UP000186817">
    <property type="component" value="Unassembled WGS sequence"/>
</dbReference>
<organism evidence="1 2">
    <name type="scientific">Symbiodinium microadriaticum</name>
    <name type="common">Dinoflagellate</name>
    <name type="synonym">Zooxanthella microadriatica</name>
    <dbReference type="NCBI Taxonomy" id="2951"/>
    <lineage>
        <taxon>Eukaryota</taxon>
        <taxon>Sar</taxon>
        <taxon>Alveolata</taxon>
        <taxon>Dinophyceae</taxon>
        <taxon>Suessiales</taxon>
        <taxon>Symbiodiniaceae</taxon>
        <taxon>Symbiodinium</taxon>
    </lineage>
</organism>
<gene>
    <name evidence="1" type="ORF">AK812_SmicGene15495</name>
</gene>
<name>A0A1Q9E2P7_SYMMI</name>